<comment type="caution">
    <text evidence="2">The sequence shown here is derived from an EMBL/GenBank/DDBJ whole genome shotgun (WGS) entry which is preliminary data.</text>
</comment>
<sequence length="200" mass="21200">MAAGIVAGCTGGAPEPEAEQTDVPKELANQRQAQPAVAEGEQLGTPLAERVATIGLLNKRNNLSQDIQLKPGETRRAGDVVIHLSSCERTAPWENPPETGAFVQVSVRERANAESDFQWRRVFSGWLFKNSPSLNVVEHPIYDVWVKDCAMSFPGEEEALKPNAGASGVARPAPRAAPSASPSPTPEAAPAAPAEPSTET</sequence>
<dbReference type="EMBL" id="WTYJ01000003">
    <property type="protein sequence ID" value="MXP00331.1"/>
    <property type="molecule type" value="Genomic_DNA"/>
</dbReference>
<dbReference type="InterPro" id="IPR019225">
    <property type="entry name" value="DUF2155"/>
</dbReference>
<accession>A0A6I4TYH5</accession>
<evidence type="ECO:0000313" key="2">
    <source>
        <dbReference type="EMBL" id="MXP00331.1"/>
    </source>
</evidence>
<evidence type="ECO:0000256" key="1">
    <source>
        <dbReference type="SAM" id="MobiDB-lite"/>
    </source>
</evidence>
<feature type="region of interest" description="Disordered" evidence="1">
    <location>
        <begin position="158"/>
        <end position="200"/>
    </location>
</feature>
<dbReference type="OrthoDB" id="9810376at2"/>
<dbReference type="AlphaFoldDB" id="A0A6I4TYH5"/>
<keyword evidence="3" id="KW-1185">Reference proteome</keyword>
<proteinExistence type="predicted"/>
<evidence type="ECO:0000313" key="3">
    <source>
        <dbReference type="Proteomes" id="UP000469430"/>
    </source>
</evidence>
<feature type="compositionally biased region" description="Low complexity" evidence="1">
    <location>
        <begin position="164"/>
        <end position="180"/>
    </location>
</feature>
<feature type="compositionally biased region" description="Low complexity" evidence="1">
    <location>
        <begin position="188"/>
        <end position="200"/>
    </location>
</feature>
<reference evidence="2 3" key="1">
    <citation type="submission" date="2019-12" db="EMBL/GenBank/DDBJ databases">
        <title>Genomic-based taxomic classification of the family Erythrobacteraceae.</title>
        <authorList>
            <person name="Xu L."/>
        </authorList>
    </citation>
    <scope>NUCLEOTIDE SEQUENCE [LARGE SCALE GENOMIC DNA]</scope>
    <source>
        <strain evidence="2 3">S36</strain>
    </source>
</reference>
<gene>
    <name evidence="2" type="ORF">GRI97_15165</name>
</gene>
<name>A0A6I4TYH5_9SPHN</name>
<dbReference type="Proteomes" id="UP000469430">
    <property type="component" value="Unassembled WGS sequence"/>
</dbReference>
<protein>
    <submittedName>
        <fullName evidence="2">DUF2155 domain-containing protein</fullName>
    </submittedName>
</protein>
<feature type="region of interest" description="Disordered" evidence="1">
    <location>
        <begin position="1"/>
        <end position="43"/>
    </location>
</feature>
<dbReference type="Pfam" id="PF09923">
    <property type="entry name" value="DUF2155"/>
    <property type="match status" value="1"/>
</dbReference>
<organism evidence="2 3">
    <name type="scientific">Croceibacterium xixiisoli</name>
    <dbReference type="NCBI Taxonomy" id="1476466"/>
    <lineage>
        <taxon>Bacteria</taxon>
        <taxon>Pseudomonadati</taxon>
        <taxon>Pseudomonadota</taxon>
        <taxon>Alphaproteobacteria</taxon>
        <taxon>Sphingomonadales</taxon>
        <taxon>Erythrobacteraceae</taxon>
        <taxon>Croceibacterium</taxon>
    </lineage>
</organism>